<feature type="region of interest" description="Disordered" evidence="1">
    <location>
        <begin position="533"/>
        <end position="552"/>
    </location>
</feature>
<name>A0A024K1E6_9MYCO</name>
<reference evidence="2" key="2">
    <citation type="submission" date="2014-04" db="EMBL/GenBank/DDBJ databases">
        <authorList>
            <person name="Xu Y.W."/>
            <person name="Yang Q."/>
        </authorList>
    </citation>
    <scope>NUCLEOTIDE SEQUENCE</scope>
    <source>
        <strain evidence="2">DSM 44626</strain>
    </source>
</reference>
<dbReference type="AlphaFoldDB" id="A0A024K1E6"/>
<dbReference type="OrthoDB" id="9769734at2"/>
<proteinExistence type="predicted"/>
<dbReference type="EMBL" id="HG964446">
    <property type="protein sequence ID" value="CDO89412.1"/>
    <property type="molecule type" value="Genomic_DNA"/>
</dbReference>
<evidence type="ECO:0000313" key="2">
    <source>
        <dbReference type="EMBL" id="CDO89412.1"/>
    </source>
</evidence>
<accession>A0A024K1E6</accession>
<dbReference type="eggNOG" id="ENOG502Z8Y8">
    <property type="taxonomic scope" value="Bacteria"/>
</dbReference>
<gene>
    <name evidence="2" type="ORF">BN973_03788</name>
</gene>
<reference evidence="2" key="1">
    <citation type="journal article" date="2014" name="Genome Announc.">
        <title>Draft Genome Sequence of Mycobacterium triplex DSM 44626.</title>
        <authorList>
            <person name="Sassi M."/>
            <person name="Croce O."/>
            <person name="Robert C."/>
            <person name="Raoult D."/>
            <person name="Drancourt M."/>
        </authorList>
    </citation>
    <scope>NUCLEOTIDE SEQUENCE [LARGE SCALE GENOMIC DNA]</scope>
    <source>
        <strain evidence="2">DSM 44626</strain>
    </source>
</reference>
<dbReference type="HOGENOM" id="CLU_355596_0_0_11"/>
<dbReference type="RefSeq" id="WP_036470023.1">
    <property type="nucleotide sequence ID" value="NZ_HG964446.1"/>
</dbReference>
<dbReference type="STRING" id="47839.BN973_03788"/>
<protein>
    <recommendedName>
        <fullName evidence="3">PglZ domain-containing protein</fullName>
    </recommendedName>
</protein>
<evidence type="ECO:0000256" key="1">
    <source>
        <dbReference type="SAM" id="MobiDB-lite"/>
    </source>
</evidence>
<sequence>MTETVLDRLGVALDEAASSDSNVFVPPVAILWPDKGRQWEGLIERLRQRRRVLTLGPHNPSAGTGPAYWLRCVVAGALEVDGPGGLPVIYLPGVARDDLRSVAANDQTLAPLASVQHRSQWFTQSSGKDWTVRALLINQERGLGLNVAGDDPTTQALIAGLDNVVQLPITRLKERYIDAAFLNGLLNPDPIRLLLQWIDDPGGVRQELSDVAWNAFVAQCKSDFDFAPETAGVIEAARRLGAAEGSWEQVWQRFRESPGDYPGIQQRLRDARPMELFTPSGLAWPQDNEAAEHQLRNRLLDLPSLTAAGAAREIAQLEQAHRERRGSVWAQLGQSPLAFAVEHLAALAAECTSAPPTGSVEQLRKSYATDGWRIDREALQALIEVDQQPDVKAIAAALEAVYRPWLEAGAKALQDAVGPEANSGTYASSGAPNPSAGQVVMFIDGLRLDVAHLLVERLEGAGARVTTDVGLAALPTVTQTAKPVLVPINQALLGPGEALDACRISSGAAAGVQTLRSLLAEADVQVLTSQEVGDPSGRAWTETGEIDHKGHHAGTRLAQEIEGEVTRIARRTRELLDAGWSVVTIVTDHGWVLLPSGLPKNESLPVAATVMKKGRCARLKDGASVEVPTVPWQWDNDVRIAIAPGISCFEANQPYEHGGVSPQECFVPRLTVTASATKVSTRAEITSIKWRGLTLVVEFADLPDGAKVDLRRQAGDAASSIADAARFTTGSGKVILLVEDEDLEGVTAQLVVVDADGTNLVQRETTVGQNR</sequence>
<organism evidence="2">
    <name type="scientific">Mycobacterium triplex</name>
    <dbReference type="NCBI Taxonomy" id="47839"/>
    <lineage>
        <taxon>Bacteria</taxon>
        <taxon>Bacillati</taxon>
        <taxon>Actinomycetota</taxon>
        <taxon>Actinomycetes</taxon>
        <taxon>Mycobacteriales</taxon>
        <taxon>Mycobacteriaceae</taxon>
        <taxon>Mycobacterium</taxon>
        <taxon>Mycobacterium simiae complex</taxon>
    </lineage>
</organism>
<dbReference type="NCBIfam" id="NF033450">
    <property type="entry name" value="BREX_PglZ_1_B"/>
    <property type="match status" value="1"/>
</dbReference>
<dbReference type="Proteomes" id="UP000028880">
    <property type="component" value="Unassembled WGS sequence"/>
</dbReference>
<evidence type="ECO:0008006" key="3">
    <source>
        <dbReference type="Google" id="ProtNLM"/>
    </source>
</evidence>